<reference evidence="7" key="1">
    <citation type="journal article" date="2023" name="Commun. Biol.">
        <title>Genome analysis of Parmales, the sister group of diatoms, reveals the evolutionary specialization of diatoms from phago-mixotrophs to photoautotrophs.</title>
        <authorList>
            <person name="Ban H."/>
            <person name="Sato S."/>
            <person name="Yoshikawa S."/>
            <person name="Yamada K."/>
            <person name="Nakamura Y."/>
            <person name="Ichinomiya M."/>
            <person name="Sato N."/>
            <person name="Blanc-Mathieu R."/>
            <person name="Endo H."/>
            <person name="Kuwata A."/>
            <person name="Ogata H."/>
        </authorList>
    </citation>
    <scope>NUCLEOTIDE SEQUENCE [LARGE SCALE GENOMIC DNA]</scope>
    <source>
        <strain evidence="7">NIES 3700</strain>
    </source>
</reference>
<dbReference type="InterPro" id="IPR016024">
    <property type="entry name" value="ARM-type_fold"/>
</dbReference>
<organism evidence="6 7">
    <name type="scientific">Triparma laevis f. longispina</name>
    <dbReference type="NCBI Taxonomy" id="1714387"/>
    <lineage>
        <taxon>Eukaryota</taxon>
        <taxon>Sar</taxon>
        <taxon>Stramenopiles</taxon>
        <taxon>Ochrophyta</taxon>
        <taxon>Bolidophyceae</taxon>
        <taxon>Parmales</taxon>
        <taxon>Triparmaceae</taxon>
        <taxon>Triparma</taxon>
    </lineage>
</organism>
<dbReference type="InterPro" id="IPR007206">
    <property type="entry name" value="Protein_HGH1_C"/>
</dbReference>
<dbReference type="OrthoDB" id="338814at2759"/>
<dbReference type="Gene3D" id="1.25.10.10">
    <property type="entry name" value="Leucine-rich Repeat Variant"/>
    <property type="match status" value="1"/>
</dbReference>
<comment type="similarity">
    <text evidence="1">Belongs to the HGH1 family.</text>
</comment>
<feature type="domain" description="Protein HGH1 C-terminal" evidence="5">
    <location>
        <begin position="312"/>
        <end position="367"/>
    </location>
</feature>
<evidence type="ECO:0000256" key="1">
    <source>
        <dbReference type="ARBA" id="ARBA00006712"/>
    </source>
</evidence>
<dbReference type="Proteomes" id="UP001165122">
    <property type="component" value="Unassembled WGS sequence"/>
</dbReference>
<evidence type="ECO:0000256" key="2">
    <source>
        <dbReference type="ARBA" id="ARBA00014076"/>
    </source>
</evidence>
<accession>A0A9W7F533</accession>
<evidence type="ECO:0000256" key="3">
    <source>
        <dbReference type="SAM" id="MobiDB-lite"/>
    </source>
</evidence>
<dbReference type="PANTHER" id="PTHR13387:SF9">
    <property type="entry name" value="PROTEIN HGH1 HOMOLOG"/>
    <property type="match status" value="1"/>
</dbReference>
<dbReference type="AlphaFoldDB" id="A0A9W7F533"/>
<proteinExistence type="inferred from homology"/>
<dbReference type="InterPro" id="IPR007205">
    <property type="entry name" value="Protein_HGH1_N"/>
</dbReference>
<dbReference type="EMBL" id="BRXW01000031">
    <property type="protein sequence ID" value="GMI01189.1"/>
    <property type="molecule type" value="Genomic_DNA"/>
</dbReference>
<dbReference type="Pfam" id="PF04063">
    <property type="entry name" value="DUF383"/>
    <property type="match status" value="1"/>
</dbReference>
<evidence type="ECO:0000313" key="7">
    <source>
        <dbReference type="Proteomes" id="UP001165122"/>
    </source>
</evidence>
<name>A0A9W7F533_9STRA</name>
<dbReference type="SUPFAM" id="SSF48371">
    <property type="entry name" value="ARM repeat"/>
    <property type="match status" value="1"/>
</dbReference>
<protein>
    <recommendedName>
        <fullName evidence="2">Protein HGH1 homolog</fullName>
    </recommendedName>
</protein>
<evidence type="ECO:0000259" key="5">
    <source>
        <dbReference type="Pfam" id="PF04064"/>
    </source>
</evidence>
<gene>
    <name evidence="6" type="ORF">TrLO_g3859</name>
</gene>
<keyword evidence="7" id="KW-1185">Reference proteome</keyword>
<dbReference type="Pfam" id="PF04064">
    <property type="entry name" value="DUF384"/>
    <property type="match status" value="1"/>
</dbReference>
<feature type="domain" description="Protein HGH1 N-terminal" evidence="4">
    <location>
        <begin position="144"/>
        <end position="306"/>
    </location>
</feature>
<dbReference type="PANTHER" id="PTHR13387">
    <property type="entry name" value="PROTEIN HGH1 HOMOLOG"/>
    <property type="match status" value="1"/>
</dbReference>
<comment type="caution">
    <text evidence="6">The sequence shown here is derived from an EMBL/GenBank/DDBJ whole genome shotgun (WGS) entry which is preliminary data.</text>
</comment>
<evidence type="ECO:0000259" key="4">
    <source>
        <dbReference type="Pfam" id="PF04063"/>
    </source>
</evidence>
<sequence>MSGMLDAEQLAEIVSFLSNDRPDVKCEACDATSASLGSDDALANRQNVATMLEQDVPKLLSKMISTPYPPGLISGKSINEVWKTRVQYHSLNASSALVSIGGEMAAESFISSGIIGRIGELIMEHTPAITQLRQMMNDEARDANESERVVDAGIAFLSNLTRTESGSSAFLDKESLVTKLISEFSSNPPTGFDCFQHVGSVVMNITQMERGRKIILNTSTKYLGKMVPFLRGGSVTRRYGVAGAIRNVCFEKDSSWWLLNEFKIIDTICFPLCGPEGFDIDDKVGMNPEFWLAGIDKKRDPEADIRHLLVEAILLLCACGRRARETLREKQVYAVIKVLDLSEENEEVSNKIDECVQYLMRDEEGEENTEPVRILEEHELTSSKVVKPKPGESYDSID</sequence>
<evidence type="ECO:0000313" key="6">
    <source>
        <dbReference type="EMBL" id="GMI01189.1"/>
    </source>
</evidence>
<dbReference type="InterPro" id="IPR011989">
    <property type="entry name" value="ARM-like"/>
</dbReference>
<dbReference type="InterPro" id="IPR039717">
    <property type="entry name" value="Hgh1"/>
</dbReference>
<feature type="region of interest" description="Disordered" evidence="3">
    <location>
        <begin position="363"/>
        <end position="398"/>
    </location>
</feature>